<dbReference type="Gene3D" id="1.25.40.10">
    <property type="entry name" value="Tetratricopeptide repeat domain"/>
    <property type="match status" value="1"/>
</dbReference>
<dbReference type="Proteomes" id="UP000029052">
    <property type="component" value="Unassembled WGS sequence"/>
</dbReference>
<reference evidence="1 2" key="1">
    <citation type="submission" date="2014-03" db="EMBL/GenBank/DDBJ databases">
        <title>Genomics of Bifidobacteria.</title>
        <authorList>
            <person name="Ventura M."/>
            <person name="Milani C."/>
            <person name="Lugli G.A."/>
        </authorList>
    </citation>
    <scope>NUCLEOTIDE SEQUENCE [LARGE SCALE GENOMIC DNA]</scope>
    <source>
        <strain evidence="1 2">LMG 11591</strain>
    </source>
</reference>
<evidence type="ECO:0000313" key="1">
    <source>
        <dbReference type="EMBL" id="KFI68188.1"/>
    </source>
</evidence>
<dbReference type="STRING" id="1692.BMAGN_0137"/>
<keyword evidence="2" id="KW-1185">Reference proteome</keyword>
<dbReference type="InterPro" id="IPR019734">
    <property type="entry name" value="TPR_rpt"/>
</dbReference>
<dbReference type="EMBL" id="JGZB01000004">
    <property type="protein sequence ID" value="KFI68188.1"/>
    <property type="molecule type" value="Genomic_DNA"/>
</dbReference>
<proteinExistence type="predicted"/>
<sequence>MTEVLPLPMTARVTKISALPGLPSTETYAVVNGALFAKVDQDIEVAGYVVQLSGKRKALPLAVISTSMKAYAVNAPDTSIKRITNKHSPNVLDTHPNHVDRECCSVTEAPDAATPLSMGANATAAATTPNANTASAASTTNAGTMIHLCNMPDLWLARWHESKHSGAIQVTNEQEPDFPVTVGEYVHYSDYFRFMGAITDFGDHMGQWHDPLSFMTVAWLGLCYVPRMHCKRVGAGGGRIGELFLRVLRQPLPDAVNALIWRGTTHATDVSDFERFSARQLVEAGAGDLRAIAAQHKLELIRLTTTDMFWIRFDETQVQGLQHDLIASVEAALNRLSTVEIAARKRDNGMGMLATPSEQDCYDAVKESAHNMREHAKFIRQTATEDNPWRTIHNVEGQQGGNWDAYTRFTSVCEQLSLPYRLEYRCDVNTQEGVMAIVCTTPTAMMFPSTDMVDGSYEDVKSRRSAHAAAYALRLNALMAYNAFTSSLNITNVTVTCNAGSITGDTVLSLRYDRTMFNLHTLPPLISGELDNVELDNDPLGIYRMIDPAEHRLRFNQDRGLSPVDPLAVSDSLLAQRKPLWEDDRPLPPSLQKLLRADTAKELDVMNDDEIVTRAEISEIVAENEDSLLTASIELESVLLRLEDATQPDEHTDEEAADEFAAQLSGQFSFETTQDGAVDFAHGKTPEIRAKTKRLYCERPIMRLLVSLDGNDDSVRYERVPDAMFDAKLLLGRIDRDAGNHDRALSEQRECVALAPTTAQSYIDLSMTYAELDEDFDEASDMLIHALRVAVMPMDIAFCYYRLAYAMWQLGSPDVALACYVKATENQQSAFYENARAEMQELMSIMDEDTQIPTTPQAHATLRAAAIPVAPSDNVVNIVAQAAIELVDAGFPLAADEAVWFLSRITEGDVCSLVSASLRIGADAMV</sequence>
<dbReference type="RefSeq" id="WP_152593291.1">
    <property type="nucleotide sequence ID" value="NZ_JGZB01000004.1"/>
</dbReference>
<dbReference type="eggNOG" id="COG0457">
    <property type="taxonomic scope" value="Bacteria"/>
</dbReference>
<dbReference type="AlphaFoldDB" id="A0A087BAY8"/>
<name>A0A087BAY8_9BIFI</name>
<protein>
    <submittedName>
        <fullName evidence="1">Uncharacterized protein</fullName>
    </submittedName>
</protein>
<gene>
    <name evidence="1" type="ORF">BMAGN_0137</name>
</gene>
<comment type="caution">
    <text evidence="1">The sequence shown here is derived from an EMBL/GenBank/DDBJ whole genome shotgun (WGS) entry which is preliminary data.</text>
</comment>
<dbReference type="SUPFAM" id="SSF48452">
    <property type="entry name" value="TPR-like"/>
    <property type="match status" value="1"/>
</dbReference>
<organism evidence="1 2">
    <name type="scientific">Bifidobacterium magnum</name>
    <dbReference type="NCBI Taxonomy" id="1692"/>
    <lineage>
        <taxon>Bacteria</taxon>
        <taxon>Bacillati</taxon>
        <taxon>Actinomycetota</taxon>
        <taxon>Actinomycetes</taxon>
        <taxon>Bifidobacteriales</taxon>
        <taxon>Bifidobacteriaceae</taxon>
        <taxon>Bifidobacterium</taxon>
    </lineage>
</organism>
<evidence type="ECO:0000313" key="2">
    <source>
        <dbReference type="Proteomes" id="UP000029052"/>
    </source>
</evidence>
<accession>A0A087BAY8</accession>
<dbReference type="InterPro" id="IPR011990">
    <property type="entry name" value="TPR-like_helical_dom_sf"/>
</dbReference>
<dbReference type="Pfam" id="PF13181">
    <property type="entry name" value="TPR_8"/>
    <property type="match status" value="1"/>
</dbReference>